<proteinExistence type="predicted"/>
<dbReference type="STRING" id="762968.HMPREF9441_03111"/>
<accession>G5SUQ1</accession>
<sequence>MLQVCFSKFVSFRLGFGLMKAKIGTYVLAAGRRITDSATLITDLGMARSGKKRNP</sequence>
<gene>
    <name evidence="1" type="ORF">HMPREF9441_03111</name>
</gene>
<dbReference type="HOGENOM" id="CLU_3028101_0_0_10"/>
<evidence type="ECO:0000313" key="2">
    <source>
        <dbReference type="Proteomes" id="UP000003598"/>
    </source>
</evidence>
<dbReference type="Proteomes" id="UP000003598">
    <property type="component" value="Unassembled WGS sequence"/>
</dbReference>
<reference evidence="1 2" key="1">
    <citation type="submission" date="2011-03" db="EMBL/GenBank/DDBJ databases">
        <authorList>
            <person name="Weinstock G."/>
            <person name="Sodergren E."/>
            <person name="Clifton S."/>
            <person name="Fulton L."/>
            <person name="Fulton B."/>
            <person name="Courtney L."/>
            <person name="Fronick C."/>
            <person name="Harrison M."/>
            <person name="Strong C."/>
            <person name="Farmer C."/>
            <person name="Delahaunty K."/>
            <person name="Markovic C."/>
            <person name="Hall O."/>
            <person name="Minx P."/>
            <person name="Tomlinson C."/>
            <person name="Mitreva M."/>
            <person name="Hou S."/>
            <person name="Chen J."/>
            <person name="Wollam A."/>
            <person name="Pepin K.H."/>
            <person name="Johnson M."/>
            <person name="Bhonagiri V."/>
            <person name="Zhang X."/>
            <person name="Suruliraj S."/>
            <person name="Warren W."/>
            <person name="Chinwalla A."/>
            <person name="Mardis E.R."/>
            <person name="Wilson R.K."/>
        </authorList>
    </citation>
    <scope>NUCLEOTIDE SEQUENCE [LARGE SCALE GENOMIC DNA]</scope>
    <source>
        <strain evidence="1 2">YIT 11840</strain>
    </source>
</reference>
<protein>
    <submittedName>
        <fullName evidence="1">Uncharacterized protein</fullName>
    </submittedName>
</protein>
<dbReference type="EMBL" id="AFFY01000047">
    <property type="protein sequence ID" value="EHG98967.1"/>
    <property type="molecule type" value="Genomic_DNA"/>
</dbReference>
<evidence type="ECO:0000313" key="1">
    <source>
        <dbReference type="EMBL" id="EHG98967.1"/>
    </source>
</evidence>
<name>G5SUQ1_9BACT</name>
<organism evidence="1 2">
    <name type="scientific">Paraprevotella clara YIT 11840</name>
    <dbReference type="NCBI Taxonomy" id="762968"/>
    <lineage>
        <taxon>Bacteria</taxon>
        <taxon>Pseudomonadati</taxon>
        <taxon>Bacteroidota</taxon>
        <taxon>Bacteroidia</taxon>
        <taxon>Bacteroidales</taxon>
        <taxon>Prevotellaceae</taxon>
        <taxon>Paraprevotella</taxon>
    </lineage>
</organism>
<comment type="caution">
    <text evidence="1">The sequence shown here is derived from an EMBL/GenBank/DDBJ whole genome shotgun (WGS) entry which is preliminary data.</text>
</comment>
<keyword evidence="2" id="KW-1185">Reference proteome</keyword>
<dbReference type="AlphaFoldDB" id="G5SUQ1"/>